<dbReference type="PANTHER" id="PTHR12300">
    <property type="entry name" value="HVA22-LIKE PROTEINS"/>
    <property type="match status" value="1"/>
</dbReference>
<evidence type="ECO:0000313" key="3">
    <source>
        <dbReference type="WBParaSite" id="ACRNAN_scaffold2844.g17195.t1"/>
    </source>
</evidence>
<dbReference type="WBParaSite" id="ACRNAN_scaffold2844.g17195.t1">
    <property type="protein sequence ID" value="ACRNAN_scaffold2844.g17195.t1"/>
    <property type="gene ID" value="ACRNAN_scaffold2844.g17195"/>
</dbReference>
<evidence type="ECO:0000313" key="2">
    <source>
        <dbReference type="Proteomes" id="UP000887540"/>
    </source>
</evidence>
<comment type="similarity">
    <text evidence="1">Belongs to the DP1 family.</text>
</comment>
<dbReference type="AlphaFoldDB" id="A0A914DL22"/>
<keyword evidence="2" id="KW-1185">Reference proteome</keyword>
<keyword evidence="1" id="KW-0472">Membrane</keyword>
<accession>A0A914DL22</accession>
<name>A0A914DL22_9BILA</name>
<organism evidence="2 3">
    <name type="scientific">Acrobeloides nanus</name>
    <dbReference type="NCBI Taxonomy" id="290746"/>
    <lineage>
        <taxon>Eukaryota</taxon>
        <taxon>Metazoa</taxon>
        <taxon>Ecdysozoa</taxon>
        <taxon>Nematoda</taxon>
        <taxon>Chromadorea</taxon>
        <taxon>Rhabditida</taxon>
        <taxon>Tylenchina</taxon>
        <taxon>Cephalobomorpha</taxon>
        <taxon>Cephaloboidea</taxon>
        <taxon>Cephalobidae</taxon>
        <taxon>Acrobeloides</taxon>
    </lineage>
</organism>
<reference evidence="3" key="1">
    <citation type="submission" date="2022-11" db="UniProtKB">
        <authorList>
            <consortium name="WormBaseParasite"/>
        </authorList>
    </citation>
    <scope>IDENTIFICATION</scope>
</reference>
<feature type="transmembrane region" description="Helical" evidence="1">
    <location>
        <begin position="63"/>
        <end position="93"/>
    </location>
</feature>
<sequence>MERPKSRSHRRSKIHNEPKVRVVSIKDVQSEFVKMLYDEEMLYPVARRFLESIERSLHCKREYVAYVGITCVALYLIFGKMAQLICNLIGFAYPAYKSVLAIRTEKKDDDVEWLTYWVVFACFTCVDCVADTFMRYLPIYWLLKVTFILYLVVPQTRGALRLYINYIDPLVTALEDLYDHHFMEGDDIFEKPGVSQRAKVWRSVRTAMLPPKKI</sequence>
<dbReference type="GO" id="GO:0016020">
    <property type="term" value="C:membrane"/>
    <property type="evidence" value="ECO:0007669"/>
    <property type="project" value="UniProtKB-SubCell"/>
</dbReference>
<feature type="transmembrane region" description="Helical" evidence="1">
    <location>
        <begin position="113"/>
        <end position="130"/>
    </location>
</feature>
<proteinExistence type="inferred from homology"/>
<keyword evidence="1" id="KW-0812">Transmembrane</keyword>
<evidence type="ECO:0000256" key="1">
    <source>
        <dbReference type="RuleBase" id="RU362006"/>
    </source>
</evidence>
<dbReference type="Proteomes" id="UP000887540">
    <property type="component" value="Unplaced"/>
</dbReference>
<dbReference type="PANTHER" id="PTHR12300:SF34">
    <property type="entry name" value="RECEPTOR EXPRESSION-ENHANCING PROTEIN"/>
    <property type="match status" value="1"/>
</dbReference>
<dbReference type="Pfam" id="PF03134">
    <property type="entry name" value="TB2_DP1_HVA22"/>
    <property type="match status" value="1"/>
</dbReference>
<feature type="transmembrane region" description="Helical" evidence="1">
    <location>
        <begin position="137"/>
        <end position="153"/>
    </location>
</feature>
<dbReference type="InterPro" id="IPR004345">
    <property type="entry name" value="TB2_DP1_HVA22"/>
</dbReference>
<keyword evidence="1" id="KW-1133">Transmembrane helix</keyword>
<protein>
    <recommendedName>
        <fullName evidence="1">Receptor expression-enhancing protein</fullName>
    </recommendedName>
</protein>
<comment type="subcellular location">
    <subcellularLocation>
        <location evidence="1">Membrane</location>
        <topology evidence="1">Multi-pass membrane protein</topology>
    </subcellularLocation>
</comment>